<keyword evidence="3" id="KW-1185">Reference proteome</keyword>
<name>A0A4Q7Z052_9BACT</name>
<keyword evidence="1" id="KW-0812">Transmembrane</keyword>
<gene>
    <name evidence="2" type="ORF">BDD14_4471</name>
</gene>
<comment type="caution">
    <text evidence="2">The sequence shown here is derived from an EMBL/GenBank/DDBJ whole genome shotgun (WGS) entry which is preliminary data.</text>
</comment>
<protein>
    <submittedName>
        <fullName evidence="2">Uncharacterized protein</fullName>
    </submittedName>
</protein>
<keyword evidence="1" id="KW-0472">Membrane</keyword>
<accession>A0A4Q7Z052</accession>
<reference evidence="2 3" key="1">
    <citation type="submission" date="2019-02" db="EMBL/GenBank/DDBJ databases">
        <title>Genomic Encyclopedia of Archaeal and Bacterial Type Strains, Phase II (KMG-II): from individual species to whole genera.</title>
        <authorList>
            <person name="Goeker M."/>
        </authorList>
    </citation>
    <scope>NUCLEOTIDE SEQUENCE [LARGE SCALE GENOMIC DNA]</scope>
    <source>
        <strain evidence="2 3">DSM 18101</strain>
    </source>
</reference>
<organism evidence="2 3">
    <name type="scientific">Edaphobacter modestus</name>
    <dbReference type="NCBI Taxonomy" id="388466"/>
    <lineage>
        <taxon>Bacteria</taxon>
        <taxon>Pseudomonadati</taxon>
        <taxon>Acidobacteriota</taxon>
        <taxon>Terriglobia</taxon>
        <taxon>Terriglobales</taxon>
        <taxon>Acidobacteriaceae</taxon>
        <taxon>Edaphobacter</taxon>
    </lineage>
</organism>
<keyword evidence="1" id="KW-1133">Transmembrane helix</keyword>
<evidence type="ECO:0000256" key="1">
    <source>
        <dbReference type="SAM" id="Phobius"/>
    </source>
</evidence>
<evidence type="ECO:0000313" key="2">
    <source>
        <dbReference type="EMBL" id="RZU42873.1"/>
    </source>
</evidence>
<dbReference type="AlphaFoldDB" id="A0A4Q7Z052"/>
<evidence type="ECO:0000313" key="3">
    <source>
        <dbReference type="Proteomes" id="UP000292958"/>
    </source>
</evidence>
<dbReference type="EMBL" id="SHKW01000001">
    <property type="protein sequence ID" value="RZU42873.1"/>
    <property type="molecule type" value="Genomic_DNA"/>
</dbReference>
<dbReference type="Proteomes" id="UP000292958">
    <property type="component" value="Unassembled WGS sequence"/>
</dbReference>
<sequence length="38" mass="4016">MASPHVSNSRINIDLIAVAIALTLAALIRFNVLPPVGF</sequence>
<proteinExistence type="predicted"/>
<feature type="transmembrane region" description="Helical" evidence="1">
    <location>
        <begin position="12"/>
        <end position="32"/>
    </location>
</feature>